<organism evidence="12 13">
    <name type="scientific">Larkinella rosea</name>
    <dbReference type="NCBI Taxonomy" id="2025312"/>
    <lineage>
        <taxon>Bacteria</taxon>
        <taxon>Pseudomonadati</taxon>
        <taxon>Bacteroidota</taxon>
        <taxon>Cytophagia</taxon>
        <taxon>Cytophagales</taxon>
        <taxon>Spirosomataceae</taxon>
        <taxon>Larkinella</taxon>
    </lineage>
</organism>
<dbReference type="Pfam" id="PF01926">
    <property type="entry name" value="MMR_HSR1"/>
    <property type="match status" value="1"/>
</dbReference>
<evidence type="ECO:0000313" key="12">
    <source>
        <dbReference type="EMBL" id="RRA99206.1"/>
    </source>
</evidence>
<keyword evidence="5 10" id="KW-0547">Nucleotide-binding</keyword>
<evidence type="ECO:0000256" key="1">
    <source>
        <dbReference type="ARBA" id="ARBA00001946"/>
    </source>
</evidence>
<evidence type="ECO:0000256" key="8">
    <source>
        <dbReference type="ARBA" id="ARBA00023210"/>
    </source>
</evidence>
<evidence type="ECO:0000259" key="11">
    <source>
        <dbReference type="PROSITE" id="PS51706"/>
    </source>
</evidence>
<dbReference type="GO" id="GO:0000917">
    <property type="term" value="P:division septum assembly"/>
    <property type="evidence" value="ECO:0007669"/>
    <property type="project" value="UniProtKB-KW"/>
</dbReference>
<dbReference type="InterPro" id="IPR006073">
    <property type="entry name" value="GTP-bd"/>
</dbReference>
<comment type="caution">
    <text evidence="12">The sequence shown here is derived from an EMBL/GenBank/DDBJ whole genome shotgun (WGS) entry which is preliminary data.</text>
</comment>
<dbReference type="PROSITE" id="PS51706">
    <property type="entry name" value="G_ENGB"/>
    <property type="match status" value="1"/>
</dbReference>
<keyword evidence="8 10" id="KW-0717">Septation</keyword>
<evidence type="ECO:0000256" key="4">
    <source>
        <dbReference type="ARBA" id="ARBA00022723"/>
    </source>
</evidence>
<dbReference type="Gene3D" id="3.40.50.300">
    <property type="entry name" value="P-loop containing nucleotide triphosphate hydrolases"/>
    <property type="match status" value="1"/>
</dbReference>
<keyword evidence="7 10" id="KW-0342">GTP-binding</keyword>
<dbReference type="SUPFAM" id="SSF52540">
    <property type="entry name" value="P-loop containing nucleoside triphosphate hydrolases"/>
    <property type="match status" value="1"/>
</dbReference>
<name>A0A3P1BDF6_9BACT</name>
<dbReference type="PANTHER" id="PTHR11649:SF13">
    <property type="entry name" value="ENGB-TYPE G DOMAIN-CONTAINING PROTEIN"/>
    <property type="match status" value="1"/>
</dbReference>
<protein>
    <recommendedName>
        <fullName evidence="10">Probable GTP-binding protein EngB</fullName>
    </recommendedName>
</protein>
<evidence type="ECO:0000313" key="13">
    <source>
        <dbReference type="Proteomes" id="UP000271925"/>
    </source>
</evidence>
<dbReference type="NCBIfam" id="TIGR03598">
    <property type="entry name" value="GTPase_YsxC"/>
    <property type="match status" value="1"/>
</dbReference>
<keyword evidence="6" id="KW-0460">Magnesium</keyword>
<dbReference type="EMBL" id="RQJO01000015">
    <property type="protein sequence ID" value="RRA99206.1"/>
    <property type="molecule type" value="Genomic_DNA"/>
</dbReference>
<dbReference type="RefSeq" id="WP_124879120.1">
    <property type="nucleotide sequence ID" value="NZ_RQJO01000015.1"/>
</dbReference>
<evidence type="ECO:0000256" key="6">
    <source>
        <dbReference type="ARBA" id="ARBA00022842"/>
    </source>
</evidence>
<dbReference type="Proteomes" id="UP000271925">
    <property type="component" value="Unassembled WGS sequence"/>
</dbReference>
<dbReference type="FunFam" id="3.40.50.300:FF:000098">
    <property type="entry name" value="Probable GTP-binding protein EngB"/>
    <property type="match status" value="1"/>
</dbReference>
<evidence type="ECO:0000256" key="5">
    <source>
        <dbReference type="ARBA" id="ARBA00022741"/>
    </source>
</evidence>
<dbReference type="CDD" id="cd01876">
    <property type="entry name" value="YihA_EngB"/>
    <property type="match status" value="1"/>
</dbReference>
<dbReference type="AlphaFoldDB" id="A0A3P1BDF6"/>
<sequence>MEVKQAEFVMSNSDPRLCPKPDKPEYAFIGRSNVGKSSLINMLTTRHKLAKTSQTPGKTQLINHFLINTDWYLVDLPGYGFAKAPQREREKWEVMIDSYLSERPNLICTFVLVDGRIEPQRIDLEFMERMGERGLPFVIIFTKTEKSSSNAIHQMVKKYGQTLQKTWSELPPMFVSSAVNSRGKDEILAYIDQLNKEFYEEMKAKK</sequence>
<evidence type="ECO:0000256" key="3">
    <source>
        <dbReference type="ARBA" id="ARBA00022618"/>
    </source>
</evidence>
<reference evidence="12 13" key="1">
    <citation type="submission" date="2018-11" db="EMBL/GenBank/DDBJ databases">
        <authorList>
            <person name="Zhou Z."/>
            <person name="Wang G."/>
        </authorList>
    </citation>
    <scope>NUCLEOTIDE SEQUENCE [LARGE SCALE GENOMIC DNA]</scope>
    <source>
        <strain evidence="12 13">KCTC52004</strain>
    </source>
</reference>
<dbReference type="PANTHER" id="PTHR11649">
    <property type="entry name" value="MSS1/TRME-RELATED GTP-BINDING PROTEIN"/>
    <property type="match status" value="1"/>
</dbReference>
<dbReference type="GO" id="GO:0005525">
    <property type="term" value="F:GTP binding"/>
    <property type="evidence" value="ECO:0007669"/>
    <property type="project" value="UniProtKB-UniRule"/>
</dbReference>
<dbReference type="InterPro" id="IPR019987">
    <property type="entry name" value="GTP-bd_ribosome_bio_YsxC"/>
</dbReference>
<keyword evidence="4" id="KW-0479">Metal-binding</keyword>
<keyword evidence="9 10" id="KW-0131">Cell cycle</keyword>
<evidence type="ECO:0000256" key="7">
    <source>
        <dbReference type="ARBA" id="ARBA00023134"/>
    </source>
</evidence>
<comment type="function">
    <text evidence="10">Necessary for normal cell division and for the maintenance of normal septation.</text>
</comment>
<comment type="similarity">
    <text evidence="2 10">Belongs to the TRAFAC class TrmE-Era-EngA-EngB-Septin-like GTPase superfamily. EngB GTPase family.</text>
</comment>
<feature type="domain" description="EngB-type G" evidence="11">
    <location>
        <begin position="22"/>
        <end position="197"/>
    </location>
</feature>
<dbReference type="InterPro" id="IPR027417">
    <property type="entry name" value="P-loop_NTPase"/>
</dbReference>
<keyword evidence="13" id="KW-1185">Reference proteome</keyword>
<accession>A0A3P1BDF6</accession>
<gene>
    <name evidence="10" type="primary">engB</name>
    <name evidence="12" type="ORF">EHT25_30020</name>
</gene>
<comment type="cofactor">
    <cofactor evidence="1">
        <name>Mg(2+)</name>
        <dbReference type="ChEBI" id="CHEBI:18420"/>
    </cofactor>
</comment>
<dbReference type="HAMAP" id="MF_00321">
    <property type="entry name" value="GTPase_EngB"/>
    <property type="match status" value="1"/>
</dbReference>
<keyword evidence="3 10" id="KW-0132">Cell division</keyword>
<dbReference type="InterPro" id="IPR030393">
    <property type="entry name" value="G_ENGB_dom"/>
</dbReference>
<evidence type="ECO:0000256" key="9">
    <source>
        <dbReference type="ARBA" id="ARBA00023306"/>
    </source>
</evidence>
<evidence type="ECO:0000256" key="2">
    <source>
        <dbReference type="ARBA" id="ARBA00009638"/>
    </source>
</evidence>
<proteinExistence type="inferred from homology"/>
<evidence type="ECO:0000256" key="10">
    <source>
        <dbReference type="HAMAP-Rule" id="MF_00321"/>
    </source>
</evidence>
<dbReference type="OrthoDB" id="9804921at2"/>
<dbReference type="GO" id="GO:0046872">
    <property type="term" value="F:metal ion binding"/>
    <property type="evidence" value="ECO:0007669"/>
    <property type="project" value="UniProtKB-KW"/>
</dbReference>